<dbReference type="AlphaFoldDB" id="A0A552IF48"/>
<sequence>MAGPEWDGIPPHWLPYFAVADVDAANAIWTAHGGTIVRGPIPSAFGRIMIVRDPQGAVLAYMSAS</sequence>
<evidence type="ECO:0000313" key="3">
    <source>
        <dbReference type="Proteomes" id="UP000319191"/>
    </source>
</evidence>
<comment type="caution">
    <text evidence="2">The sequence shown here is derived from an EMBL/GenBank/DDBJ whole genome shotgun (WGS) entry which is preliminary data.</text>
</comment>
<dbReference type="Gene3D" id="3.10.180.10">
    <property type="entry name" value="2,3-Dihydroxybiphenyl 1,2-Dioxygenase, domain 1"/>
    <property type="match status" value="1"/>
</dbReference>
<dbReference type="Pfam" id="PF00903">
    <property type="entry name" value="Glyoxalase"/>
    <property type="match status" value="1"/>
</dbReference>
<dbReference type="Proteomes" id="UP000319191">
    <property type="component" value="Unassembled WGS sequence"/>
</dbReference>
<dbReference type="InterPro" id="IPR004360">
    <property type="entry name" value="Glyas_Fos-R_dOase_dom"/>
</dbReference>
<protein>
    <recommendedName>
        <fullName evidence="1">Glyoxalase/fosfomycin resistance/dioxygenase domain-containing protein</fullName>
    </recommendedName>
</protein>
<evidence type="ECO:0000313" key="2">
    <source>
        <dbReference type="EMBL" id="TRU82096.1"/>
    </source>
</evidence>
<feature type="domain" description="Glyoxalase/fosfomycin resistance/dioxygenase" evidence="1">
    <location>
        <begin position="12"/>
        <end position="59"/>
    </location>
</feature>
<gene>
    <name evidence="2" type="ORF">EWV54_22470</name>
</gene>
<reference evidence="2 3" key="1">
    <citation type="submission" date="2019-01" db="EMBL/GenBank/DDBJ databases">
        <title>Coherence of Microcystis species and biogeography revealed through population genomics.</title>
        <authorList>
            <person name="Perez-Carrascal O.M."/>
            <person name="Terrat Y."/>
            <person name="Giani A."/>
            <person name="Fortin N."/>
            <person name="Tromas N."/>
            <person name="Shapiro B.J."/>
        </authorList>
    </citation>
    <scope>NUCLEOTIDE SEQUENCE [LARGE SCALE GENOMIC DNA]</scope>
    <source>
        <strain evidence="2">Mn_MB_F_20050700_S1D</strain>
    </source>
</reference>
<dbReference type="InterPro" id="IPR029068">
    <property type="entry name" value="Glyas_Bleomycin-R_OHBP_Dase"/>
</dbReference>
<evidence type="ECO:0000259" key="1">
    <source>
        <dbReference type="Pfam" id="PF00903"/>
    </source>
</evidence>
<accession>A0A552IF48</accession>
<organism evidence="2 3">
    <name type="scientific">Microcystis novacekii Mn_MB_F_20050700_S1D</name>
    <dbReference type="NCBI Taxonomy" id="2486266"/>
    <lineage>
        <taxon>Bacteria</taxon>
        <taxon>Bacillati</taxon>
        <taxon>Cyanobacteriota</taxon>
        <taxon>Cyanophyceae</taxon>
        <taxon>Oscillatoriophycideae</taxon>
        <taxon>Chroococcales</taxon>
        <taxon>Microcystaceae</taxon>
        <taxon>Microcystis</taxon>
    </lineage>
</organism>
<dbReference type="SUPFAM" id="SSF54593">
    <property type="entry name" value="Glyoxalase/Bleomycin resistance protein/Dihydroxybiphenyl dioxygenase"/>
    <property type="match status" value="1"/>
</dbReference>
<dbReference type="EMBL" id="SFAV01000318">
    <property type="protein sequence ID" value="TRU82096.1"/>
    <property type="molecule type" value="Genomic_DNA"/>
</dbReference>
<proteinExistence type="predicted"/>
<name>A0A552IF48_9CHRO</name>